<feature type="domain" description="Fe/B12 periplasmic-binding" evidence="1">
    <location>
        <begin position="19"/>
        <end position="283"/>
    </location>
</feature>
<dbReference type="PROSITE" id="PS50983">
    <property type="entry name" value="FE_B12_PBP"/>
    <property type="match status" value="1"/>
</dbReference>
<dbReference type="PANTHER" id="PTHR30535:SF34">
    <property type="entry name" value="MOLYBDATE-BINDING PROTEIN MOLA"/>
    <property type="match status" value="1"/>
</dbReference>
<evidence type="ECO:0000259" key="1">
    <source>
        <dbReference type="PROSITE" id="PS50983"/>
    </source>
</evidence>
<name>A0A7C5LB91_CALS0</name>
<evidence type="ECO:0000313" key="2">
    <source>
        <dbReference type="EMBL" id="HHK67860.1"/>
    </source>
</evidence>
<dbReference type="PANTHER" id="PTHR30535">
    <property type="entry name" value="VITAMIN B12-BINDING PROTEIN"/>
    <property type="match status" value="1"/>
</dbReference>
<gene>
    <name evidence="2" type="ORF">ENM11_01715</name>
</gene>
<dbReference type="InterPro" id="IPR050902">
    <property type="entry name" value="ABC_Transporter_SBP"/>
</dbReference>
<dbReference type="EMBL" id="DRWN01000015">
    <property type="protein sequence ID" value="HHK67860.1"/>
    <property type="molecule type" value="Genomic_DNA"/>
</dbReference>
<proteinExistence type="predicted"/>
<organism evidence="2">
    <name type="scientific">Caldiarchaeum subterraneum</name>
    <dbReference type="NCBI Taxonomy" id="311458"/>
    <lineage>
        <taxon>Archaea</taxon>
        <taxon>Nitrososphaerota</taxon>
        <taxon>Candidatus Caldarchaeales</taxon>
        <taxon>Candidatus Caldarchaeaceae</taxon>
        <taxon>Candidatus Caldarchaeum</taxon>
    </lineage>
</organism>
<dbReference type="SUPFAM" id="SSF53807">
    <property type="entry name" value="Helical backbone' metal receptor"/>
    <property type="match status" value="1"/>
</dbReference>
<dbReference type="Gene3D" id="3.40.50.1980">
    <property type="entry name" value="Nitrogenase molybdenum iron protein domain"/>
    <property type="match status" value="2"/>
</dbReference>
<dbReference type="Pfam" id="PF01497">
    <property type="entry name" value="Peripla_BP_2"/>
    <property type="match status" value="1"/>
</dbReference>
<sequence length="283" mass="31319">MRVYNPYVGWIEFPDRPSRIVSLCPSATETLFMLGVGDRVVGVSSWCHRPREALAKPKVGSYTDVVEERLSSLRPELIITTTGAQREALEKLISQGYPTYPIPLPKTVYDILSMVVEIGGLVGELDMALNVCSKLSTSLEGLRSLKRDGRLPKTYVEIDLGGPTIPGYFSHVTSALHLAGVVNVFADVPAAYLYGMKLEGYDVLDVVRELVRRNPDVIIYESKSFNPSPDEGVKAMVERGLSNLEAVRDGRVLTLQADTLAHYGPSFLTEAVKVCEQVWQLFR</sequence>
<accession>A0A7C5LB91</accession>
<dbReference type="AlphaFoldDB" id="A0A7C5LB91"/>
<reference evidence="2" key="1">
    <citation type="journal article" date="2020" name="mSystems">
        <title>Genome- and Community-Level Interaction Insights into Carbon Utilization and Element Cycling Functions of Hydrothermarchaeota in Hydrothermal Sediment.</title>
        <authorList>
            <person name="Zhou Z."/>
            <person name="Liu Y."/>
            <person name="Xu W."/>
            <person name="Pan J."/>
            <person name="Luo Z.H."/>
            <person name="Li M."/>
        </authorList>
    </citation>
    <scope>NUCLEOTIDE SEQUENCE [LARGE SCALE GENOMIC DNA]</scope>
    <source>
        <strain evidence="2">SpSt-1056</strain>
    </source>
</reference>
<protein>
    <submittedName>
        <fullName evidence="2">ABC transporter substrate-binding protein</fullName>
    </submittedName>
</protein>
<dbReference type="InterPro" id="IPR002491">
    <property type="entry name" value="ABC_transptr_periplasmic_BD"/>
</dbReference>
<comment type="caution">
    <text evidence="2">The sequence shown here is derived from an EMBL/GenBank/DDBJ whole genome shotgun (WGS) entry which is preliminary data.</text>
</comment>